<gene>
    <name evidence="4" type="ORF">M595_3496</name>
</gene>
<dbReference type="RefSeq" id="WP_023067278.1">
    <property type="nucleotide sequence ID" value="NZ_AUZM01000035.1"/>
</dbReference>
<dbReference type="Pfam" id="PF00353">
    <property type="entry name" value="HemolysinCabind"/>
    <property type="match status" value="3"/>
</dbReference>
<evidence type="ECO:0000256" key="2">
    <source>
        <dbReference type="ARBA" id="ARBA00022525"/>
    </source>
</evidence>
<evidence type="ECO:0000256" key="1">
    <source>
        <dbReference type="ARBA" id="ARBA00004613"/>
    </source>
</evidence>
<dbReference type="PATRIC" id="fig|1348334.3.peg.3383"/>
<evidence type="ECO:0000313" key="4">
    <source>
        <dbReference type="EMBL" id="ERT06549.1"/>
    </source>
</evidence>
<dbReference type="GO" id="GO:0005576">
    <property type="term" value="C:extracellular region"/>
    <property type="evidence" value="ECO:0007669"/>
    <property type="project" value="UniProtKB-SubCell"/>
</dbReference>
<comment type="caution">
    <text evidence="4">The sequence shown here is derived from an EMBL/GenBank/DDBJ whole genome shotgun (WGS) entry which is preliminary data.</text>
</comment>
<accession>U7QF26</accession>
<dbReference type="Proteomes" id="UP000017127">
    <property type="component" value="Unassembled WGS sequence"/>
</dbReference>
<organism evidence="4 5">
    <name type="scientific">Lyngbya aestuarii BL J</name>
    <dbReference type="NCBI Taxonomy" id="1348334"/>
    <lineage>
        <taxon>Bacteria</taxon>
        <taxon>Bacillati</taxon>
        <taxon>Cyanobacteriota</taxon>
        <taxon>Cyanophyceae</taxon>
        <taxon>Oscillatoriophycideae</taxon>
        <taxon>Oscillatoriales</taxon>
        <taxon>Microcoleaceae</taxon>
        <taxon>Lyngbya</taxon>
    </lineage>
</organism>
<dbReference type="OrthoDB" id="457569at2"/>
<sequence length="298" mass="29620">MSDIGGSAGLEVIGGGIGGGNLVLGEQAAGDNRIQPTLTGVTEIRGQGGSDVIVPGANNPDATIFGLSGNDSIFGGTGANEIFGNEGSDTTYGLAGDDALYGGQGEDYLFGGADNDRLQGDDGNDTLAGGSGTDSLFGGEGNDSLQGGDGDDVLYGNQGNDLLQGDAGSDTMFGGQGNDTLQGGDGGDSLLGDKGNDRLNGGAGTDTYAFNFAGGSDADTIVAFESGETIALGGDVFDALGGDVEAAEFTLVGTDAERAAAETPLVYVQETGELYFDGQLVATILNNPELNSGDFEVF</sequence>
<keyword evidence="5" id="KW-1185">Reference proteome</keyword>
<comment type="subcellular location">
    <subcellularLocation>
        <location evidence="1">Secreted</location>
    </subcellularLocation>
</comment>
<dbReference type="Gene3D" id="2.150.10.10">
    <property type="entry name" value="Serralysin-like metalloprotease, C-terminal"/>
    <property type="match status" value="2"/>
</dbReference>
<dbReference type="AlphaFoldDB" id="U7QF26"/>
<dbReference type="PRINTS" id="PR00313">
    <property type="entry name" value="CABNDNGRPT"/>
</dbReference>
<dbReference type="GO" id="GO:0005509">
    <property type="term" value="F:calcium ion binding"/>
    <property type="evidence" value="ECO:0007669"/>
    <property type="project" value="InterPro"/>
</dbReference>
<reference evidence="4 5" key="1">
    <citation type="journal article" date="2013" name="Front. Microbiol.">
        <title>Comparative genomic analyses of the cyanobacterium, Lyngbya aestuarii BL J, a powerful hydrogen producer.</title>
        <authorList>
            <person name="Kothari A."/>
            <person name="Vaughn M."/>
            <person name="Garcia-Pichel F."/>
        </authorList>
    </citation>
    <scope>NUCLEOTIDE SEQUENCE [LARGE SCALE GENOMIC DNA]</scope>
    <source>
        <strain evidence="4 5">BL J</strain>
    </source>
</reference>
<evidence type="ECO:0000256" key="3">
    <source>
        <dbReference type="SAM" id="MobiDB-lite"/>
    </source>
</evidence>
<protein>
    <submittedName>
        <fullName evidence="4">Hemolysin-type calcium-binding repeat family protein</fullName>
    </submittedName>
</protein>
<name>U7QF26_9CYAN</name>
<dbReference type="PANTHER" id="PTHR38340:SF1">
    <property type="entry name" value="S-LAYER PROTEIN"/>
    <property type="match status" value="1"/>
</dbReference>
<dbReference type="InterPro" id="IPR050557">
    <property type="entry name" value="RTX_toxin/Mannuronan_C5-epim"/>
</dbReference>
<keyword evidence="2" id="KW-0964">Secreted</keyword>
<dbReference type="SUPFAM" id="SSF51120">
    <property type="entry name" value="beta-Roll"/>
    <property type="match status" value="1"/>
</dbReference>
<proteinExistence type="predicted"/>
<feature type="region of interest" description="Disordered" evidence="3">
    <location>
        <begin position="113"/>
        <end position="189"/>
    </location>
</feature>
<dbReference type="InterPro" id="IPR011049">
    <property type="entry name" value="Serralysin-like_metalloprot_C"/>
</dbReference>
<dbReference type="EMBL" id="AUZM01000035">
    <property type="protein sequence ID" value="ERT06549.1"/>
    <property type="molecule type" value="Genomic_DNA"/>
</dbReference>
<dbReference type="PANTHER" id="PTHR38340">
    <property type="entry name" value="S-LAYER PROTEIN"/>
    <property type="match status" value="1"/>
</dbReference>
<evidence type="ECO:0000313" key="5">
    <source>
        <dbReference type="Proteomes" id="UP000017127"/>
    </source>
</evidence>
<dbReference type="InterPro" id="IPR001343">
    <property type="entry name" value="Hemolysn_Ca-bd"/>
</dbReference>